<evidence type="ECO:0000256" key="4">
    <source>
        <dbReference type="ARBA" id="ARBA00022618"/>
    </source>
</evidence>
<dbReference type="Pfam" id="PF05164">
    <property type="entry name" value="ZapA"/>
    <property type="match status" value="1"/>
</dbReference>
<dbReference type="GO" id="GO:0030428">
    <property type="term" value="C:cell septum"/>
    <property type="evidence" value="ECO:0007669"/>
    <property type="project" value="TreeGrafter"/>
</dbReference>
<keyword evidence="4" id="KW-0132">Cell division</keyword>
<proteinExistence type="predicted"/>
<dbReference type="AlphaFoldDB" id="A0A090IX22"/>
<dbReference type="RefSeq" id="WP_034771612.1">
    <property type="nucleotide sequence ID" value="NZ_CCRF01000067.1"/>
</dbReference>
<protein>
    <recommendedName>
        <fullName evidence="2">Cell division protein ZapA</fullName>
    </recommendedName>
    <alternativeName>
        <fullName evidence="9">Z ring-associated protein ZapA</fullName>
    </alternativeName>
</protein>
<dbReference type="Gene3D" id="6.10.250.790">
    <property type="match status" value="1"/>
</dbReference>
<gene>
    <name evidence="10" type="ORF">BT1A1_2429</name>
</gene>
<dbReference type="GeneID" id="92961760"/>
<evidence type="ECO:0000256" key="7">
    <source>
        <dbReference type="ARBA" id="ARBA00024910"/>
    </source>
</evidence>
<dbReference type="STRING" id="35841.B4167_0792"/>
<dbReference type="PATRIC" id="fig|35841.6.peg.633"/>
<comment type="subcellular location">
    <subcellularLocation>
        <location evidence="1">Cytoplasm</location>
    </subcellularLocation>
</comment>
<dbReference type="InterPro" id="IPR053712">
    <property type="entry name" value="Bac_CellDiv_Activator"/>
</dbReference>
<dbReference type="PANTHER" id="PTHR34981">
    <property type="entry name" value="CELL DIVISION PROTEIN ZAPA"/>
    <property type="match status" value="1"/>
</dbReference>
<evidence type="ECO:0000256" key="5">
    <source>
        <dbReference type="ARBA" id="ARBA00023210"/>
    </source>
</evidence>
<evidence type="ECO:0000256" key="2">
    <source>
        <dbReference type="ARBA" id="ARBA00015195"/>
    </source>
</evidence>
<evidence type="ECO:0000256" key="1">
    <source>
        <dbReference type="ARBA" id="ARBA00004496"/>
    </source>
</evidence>
<dbReference type="GO" id="GO:0043093">
    <property type="term" value="P:FtsZ-dependent cytokinesis"/>
    <property type="evidence" value="ECO:0007669"/>
    <property type="project" value="TreeGrafter"/>
</dbReference>
<evidence type="ECO:0000256" key="9">
    <source>
        <dbReference type="ARBA" id="ARBA00033158"/>
    </source>
</evidence>
<dbReference type="KEGG" id="bthv:CQJ30_13365"/>
<evidence type="ECO:0000256" key="8">
    <source>
        <dbReference type="ARBA" id="ARBA00026068"/>
    </source>
</evidence>
<dbReference type="InterPro" id="IPR007838">
    <property type="entry name" value="Cell_div_ZapA-like"/>
</dbReference>
<dbReference type="EMBL" id="CCRF01000067">
    <property type="protein sequence ID" value="CEE02247.1"/>
    <property type="molecule type" value="Genomic_DNA"/>
</dbReference>
<dbReference type="GO" id="GO:0032153">
    <property type="term" value="C:cell division site"/>
    <property type="evidence" value="ECO:0007669"/>
    <property type="project" value="TreeGrafter"/>
</dbReference>
<dbReference type="Proteomes" id="UP000040576">
    <property type="component" value="Unassembled WGS sequence"/>
</dbReference>
<dbReference type="GO" id="GO:0000921">
    <property type="term" value="P:septin ring assembly"/>
    <property type="evidence" value="ECO:0007669"/>
    <property type="project" value="TreeGrafter"/>
</dbReference>
<dbReference type="InterPro" id="IPR036192">
    <property type="entry name" value="Cell_div_ZapA-like_sf"/>
</dbReference>
<dbReference type="GO" id="GO:0005829">
    <property type="term" value="C:cytosol"/>
    <property type="evidence" value="ECO:0007669"/>
    <property type="project" value="TreeGrafter"/>
</dbReference>
<evidence type="ECO:0000313" key="10">
    <source>
        <dbReference type="EMBL" id="CEE02247.1"/>
    </source>
</evidence>
<keyword evidence="5" id="KW-0717">Septation</keyword>
<reference evidence="10 11" key="1">
    <citation type="submission" date="2014-07" db="EMBL/GenBank/DDBJ databases">
        <authorList>
            <person name="Wibberg Daniel"/>
        </authorList>
    </citation>
    <scope>NUCLEOTIDE SEQUENCE [LARGE SCALE GENOMIC DNA]</scope>
</reference>
<keyword evidence="3" id="KW-0963">Cytoplasm</keyword>
<keyword evidence="11" id="KW-1185">Reference proteome</keyword>
<comment type="subunit">
    <text evidence="8">Homodimer. Interacts with FtsZ.</text>
</comment>
<dbReference type="PANTHER" id="PTHR34981:SF1">
    <property type="entry name" value="CELL DIVISION PROTEIN ZAPA"/>
    <property type="match status" value="1"/>
</dbReference>
<comment type="function">
    <text evidence="7">Activator of cell division through the inhibition of FtsZ GTPase activity, therefore promoting FtsZ assembly into bundles of protofilaments necessary for the formation of the division Z ring. It is recruited early at mid-cell but it is not essential for cell division.</text>
</comment>
<dbReference type="GO" id="GO:0000917">
    <property type="term" value="P:division septum assembly"/>
    <property type="evidence" value="ECO:0007669"/>
    <property type="project" value="UniProtKB-KW"/>
</dbReference>
<name>A0A090IX22_9BACI</name>
<accession>A0A090IX22</accession>
<dbReference type="NCBIfam" id="NF010724">
    <property type="entry name" value="PRK14126.1"/>
    <property type="match status" value="1"/>
</dbReference>
<evidence type="ECO:0000256" key="6">
    <source>
        <dbReference type="ARBA" id="ARBA00023306"/>
    </source>
</evidence>
<keyword evidence="6" id="KW-0131">Cell cycle</keyword>
<evidence type="ECO:0000313" key="11">
    <source>
        <dbReference type="Proteomes" id="UP000040576"/>
    </source>
</evidence>
<sequence length="88" mass="10126">MSDKQKNRIPVEIYGQNYMIVGTESPEHIRKVAELVDEKMKEIKNKNAALDTSKLAVLTAVNAVNEYLLIKEKLEVLERELRNNGNER</sequence>
<evidence type="ECO:0000256" key="3">
    <source>
        <dbReference type="ARBA" id="ARBA00022490"/>
    </source>
</evidence>
<dbReference type="eggNOG" id="COG3027">
    <property type="taxonomic scope" value="Bacteria"/>
</dbReference>
<organism evidence="10 11">
    <name type="scientific">Caldibacillus thermoamylovorans</name>
    <dbReference type="NCBI Taxonomy" id="35841"/>
    <lineage>
        <taxon>Bacteria</taxon>
        <taxon>Bacillati</taxon>
        <taxon>Bacillota</taxon>
        <taxon>Bacilli</taxon>
        <taxon>Bacillales</taxon>
        <taxon>Bacillaceae</taxon>
        <taxon>Caldibacillus</taxon>
    </lineage>
</organism>
<dbReference type="SUPFAM" id="SSF102829">
    <property type="entry name" value="Cell division protein ZapA-like"/>
    <property type="match status" value="1"/>
</dbReference>